<dbReference type="AlphaFoldDB" id="A0A0A7EE23"/>
<dbReference type="Proteomes" id="UP000030341">
    <property type="component" value="Chromosome 1"/>
</dbReference>
<keyword evidence="2" id="KW-1185">Reference proteome</keyword>
<name>A0A0A7EE23_9GAMM</name>
<accession>A0A0A7EE23</accession>
<proteinExistence type="predicted"/>
<dbReference type="EMBL" id="CP009888">
    <property type="protein sequence ID" value="AIY64788.1"/>
    <property type="molecule type" value="Genomic_DNA"/>
</dbReference>
<evidence type="ECO:0008006" key="3">
    <source>
        <dbReference type="Google" id="ProtNLM"/>
    </source>
</evidence>
<dbReference type="InterPro" id="IPR022529">
    <property type="entry name" value="DUF3530"/>
</dbReference>
<dbReference type="Pfam" id="PF12048">
    <property type="entry name" value="DUF3530"/>
    <property type="match status" value="1"/>
</dbReference>
<sequence length="282" mass="32375">MNFKTTFTFVAFITASFFINANEVEWITPINKELQANQDINQYYDKSEVVKVLAGDNELTALYRDHTAEFDKGVAILIADWHLTQANDRGIDFLRKSLNDYGWVTYSISAGSSPRINTEELPENDNISLAPNIAQYTKPDFDAYALSLTSRFKAMYQQALNHPGFVIVITQGQSGAILNSYLNQQTSEPIDALVLLNNFYNDPQKNKALNQTVTTSTWPTLDIFYQSHNHWLSEQMALRKKLARRNHKLNYRQRTLFGSQSSEQQHQRLSKEIYGFLTWLGL</sequence>
<dbReference type="RefSeq" id="WP_038640096.1">
    <property type="nucleotide sequence ID" value="NZ_CP009888.1"/>
</dbReference>
<dbReference type="eggNOG" id="ENOG5032ZR3">
    <property type="taxonomic scope" value="Bacteria"/>
</dbReference>
<protein>
    <recommendedName>
        <fullName evidence="3">DUF3530 domain-containing protein</fullName>
    </recommendedName>
</protein>
<organism evidence="1 2">
    <name type="scientific">Pseudoalteromonas piratica</name>
    <dbReference type="NCBI Taxonomy" id="1348114"/>
    <lineage>
        <taxon>Bacteria</taxon>
        <taxon>Pseudomonadati</taxon>
        <taxon>Pseudomonadota</taxon>
        <taxon>Gammaproteobacteria</taxon>
        <taxon>Alteromonadales</taxon>
        <taxon>Pseudoalteromonadaceae</taxon>
        <taxon>Pseudoalteromonas</taxon>
    </lineage>
</organism>
<gene>
    <name evidence="1" type="ORF">OM33_06230</name>
</gene>
<evidence type="ECO:0000313" key="2">
    <source>
        <dbReference type="Proteomes" id="UP000030341"/>
    </source>
</evidence>
<reference evidence="1 2" key="1">
    <citation type="submission" date="2014-11" db="EMBL/GenBank/DDBJ databases">
        <title>Complete Genome Sequence of Pseudoalteromonas sp. Strain OCN003 Isolated from Kaneohe Bay, Oahu, Hawaii.</title>
        <authorList>
            <person name="Beurmann S."/>
            <person name="Videau P."/>
            <person name="Ushijima B."/>
            <person name="Smith A.M."/>
            <person name="Aeby G.S."/>
            <person name="Callahan S.M."/>
            <person name="Belcaid M."/>
        </authorList>
    </citation>
    <scope>NUCLEOTIDE SEQUENCE [LARGE SCALE GENOMIC DNA]</scope>
    <source>
        <strain evidence="1 2">OCN003</strain>
    </source>
</reference>
<dbReference type="STRING" id="1348114.OM33_06230"/>
<evidence type="ECO:0000313" key="1">
    <source>
        <dbReference type="EMBL" id="AIY64788.1"/>
    </source>
</evidence>
<dbReference type="HOGENOM" id="CLU_1022586_0_0_6"/>
<dbReference type="KEGG" id="pseo:OM33_06230"/>